<dbReference type="AlphaFoldDB" id="A0A0E0K9Y6"/>
<organism evidence="2">
    <name type="scientific">Oryza punctata</name>
    <name type="common">Red rice</name>
    <dbReference type="NCBI Taxonomy" id="4537"/>
    <lineage>
        <taxon>Eukaryota</taxon>
        <taxon>Viridiplantae</taxon>
        <taxon>Streptophyta</taxon>
        <taxon>Embryophyta</taxon>
        <taxon>Tracheophyta</taxon>
        <taxon>Spermatophyta</taxon>
        <taxon>Magnoliopsida</taxon>
        <taxon>Liliopsida</taxon>
        <taxon>Poales</taxon>
        <taxon>Poaceae</taxon>
        <taxon>BOP clade</taxon>
        <taxon>Oryzoideae</taxon>
        <taxon>Oryzeae</taxon>
        <taxon>Oryzinae</taxon>
        <taxon>Oryza</taxon>
    </lineage>
</organism>
<sequence length="76" mass="7763">MEQERLASSPLNPPAIPSDPPAPSPMPALPLPPLLRPVGSCHRATLHFSSAPVTANSCTGHTAVRTGISVACASAR</sequence>
<dbReference type="EnsemblPlants" id="OPUNC03G06500.1">
    <property type="protein sequence ID" value="OPUNC03G06500.1"/>
    <property type="gene ID" value="OPUNC03G06500"/>
</dbReference>
<accession>A0A0E0K9Y6</accession>
<name>A0A0E0K9Y6_ORYPU</name>
<proteinExistence type="predicted"/>
<reference evidence="2" key="1">
    <citation type="submission" date="2015-04" db="UniProtKB">
        <authorList>
            <consortium name="EnsemblPlants"/>
        </authorList>
    </citation>
    <scope>IDENTIFICATION</scope>
</reference>
<reference evidence="2" key="2">
    <citation type="submission" date="2018-05" db="EMBL/GenBank/DDBJ databases">
        <title>OpunRS2 (Oryza punctata Reference Sequence Version 2).</title>
        <authorList>
            <person name="Zhang J."/>
            <person name="Kudrna D."/>
            <person name="Lee S."/>
            <person name="Talag J."/>
            <person name="Welchert J."/>
            <person name="Wing R.A."/>
        </authorList>
    </citation>
    <scope>NUCLEOTIDE SEQUENCE [LARGE SCALE GENOMIC DNA]</scope>
</reference>
<evidence type="ECO:0000256" key="1">
    <source>
        <dbReference type="SAM" id="MobiDB-lite"/>
    </source>
</evidence>
<dbReference type="Proteomes" id="UP000026962">
    <property type="component" value="Chromosome 3"/>
</dbReference>
<evidence type="ECO:0000313" key="3">
    <source>
        <dbReference type="Proteomes" id="UP000026962"/>
    </source>
</evidence>
<dbReference type="HOGENOM" id="CLU_2658781_0_0_1"/>
<dbReference type="Gramene" id="OPUNC03G06500.1">
    <property type="protein sequence ID" value="OPUNC03G06500.1"/>
    <property type="gene ID" value="OPUNC03G06500"/>
</dbReference>
<feature type="compositionally biased region" description="Pro residues" evidence="1">
    <location>
        <begin position="11"/>
        <end position="32"/>
    </location>
</feature>
<evidence type="ECO:0000313" key="2">
    <source>
        <dbReference type="EnsemblPlants" id="OPUNC03G06500.1"/>
    </source>
</evidence>
<protein>
    <submittedName>
        <fullName evidence="2">Uncharacterized protein</fullName>
    </submittedName>
</protein>
<feature type="region of interest" description="Disordered" evidence="1">
    <location>
        <begin position="1"/>
        <end position="32"/>
    </location>
</feature>
<keyword evidence="3" id="KW-1185">Reference proteome</keyword>